<gene>
    <name evidence="6" type="ORF">HA222_05485</name>
    <name evidence="7" type="ORF">J4478_02930</name>
</gene>
<protein>
    <submittedName>
        <fullName evidence="6">ZIP family metal transporter</fullName>
    </submittedName>
</protein>
<dbReference type="Pfam" id="PF02535">
    <property type="entry name" value="Zip"/>
    <property type="match status" value="2"/>
</dbReference>
<evidence type="ECO:0000313" key="8">
    <source>
        <dbReference type="Proteomes" id="UP000590964"/>
    </source>
</evidence>
<evidence type="ECO:0000256" key="3">
    <source>
        <dbReference type="ARBA" id="ARBA00022989"/>
    </source>
</evidence>
<keyword evidence="3 5" id="KW-1133">Transmembrane helix</keyword>
<dbReference type="GO" id="GO:0046873">
    <property type="term" value="F:metal ion transmembrane transporter activity"/>
    <property type="evidence" value="ECO:0007669"/>
    <property type="project" value="InterPro"/>
</dbReference>
<dbReference type="PANTHER" id="PTHR16950:SF16">
    <property type="entry name" value="ZINC TRANSPORTER ZIP13"/>
    <property type="match status" value="1"/>
</dbReference>
<dbReference type="EMBL" id="JAGVWB010000019">
    <property type="protein sequence ID" value="MBS3058331.1"/>
    <property type="molecule type" value="Genomic_DNA"/>
</dbReference>
<dbReference type="Proteomes" id="UP000590964">
    <property type="component" value="Unassembled WGS sequence"/>
</dbReference>
<evidence type="ECO:0000256" key="5">
    <source>
        <dbReference type="SAM" id="Phobius"/>
    </source>
</evidence>
<feature type="transmembrane region" description="Helical" evidence="5">
    <location>
        <begin position="6"/>
        <end position="25"/>
    </location>
</feature>
<dbReference type="PANTHER" id="PTHR16950">
    <property type="entry name" value="ZINC TRANSPORTER SLC39A7 HISTIDINE-RICH MEMBRANE PROTEIN KE4"/>
    <property type="match status" value="1"/>
</dbReference>
<dbReference type="EMBL" id="DUFW01000099">
    <property type="protein sequence ID" value="HIH22078.1"/>
    <property type="molecule type" value="Genomic_DNA"/>
</dbReference>
<feature type="transmembrane region" description="Helical" evidence="5">
    <location>
        <begin position="32"/>
        <end position="50"/>
    </location>
</feature>
<feature type="transmembrane region" description="Helical" evidence="5">
    <location>
        <begin position="62"/>
        <end position="81"/>
    </location>
</feature>
<keyword evidence="2 5" id="KW-0812">Transmembrane</keyword>
<dbReference type="GO" id="GO:0016020">
    <property type="term" value="C:membrane"/>
    <property type="evidence" value="ECO:0007669"/>
    <property type="project" value="UniProtKB-SubCell"/>
</dbReference>
<feature type="transmembrane region" description="Helical" evidence="5">
    <location>
        <begin position="101"/>
        <end position="122"/>
    </location>
</feature>
<feature type="transmembrane region" description="Helical" evidence="5">
    <location>
        <begin position="186"/>
        <end position="207"/>
    </location>
</feature>
<dbReference type="AlphaFoldDB" id="A0A7J4JWG4"/>
<organism evidence="6 8">
    <name type="scientific">Candidatus Iainarchaeum sp</name>
    <dbReference type="NCBI Taxonomy" id="3101447"/>
    <lineage>
        <taxon>Archaea</taxon>
        <taxon>Candidatus Iainarchaeota</taxon>
        <taxon>Candidatus Iainarchaeia</taxon>
        <taxon>Candidatus Iainarchaeales</taxon>
        <taxon>Candidatus Iainarchaeaceae</taxon>
        <taxon>Candidatus Iainarchaeum</taxon>
    </lineage>
</organism>
<comment type="caution">
    <text evidence="6">The sequence shown here is derived from an EMBL/GenBank/DDBJ whole genome shotgun (WGS) entry which is preliminary data.</text>
</comment>
<evidence type="ECO:0000256" key="2">
    <source>
        <dbReference type="ARBA" id="ARBA00022692"/>
    </source>
</evidence>
<reference evidence="7" key="3">
    <citation type="submission" date="2021-05" db="EMBL/GenBank/DDBJ databases">
        <title>Protein family content uncovers lineage relationships and bacterial pathway maintenance mechanisms in DPANN archaea.</title>
        <authorList>
            <person name="Castelle C.J."/>
            <person name="Meheust R."/>
            <person name="Jaffe A.L."/>
            <person name="Seitz K."/>
            <person name="Gong X."/>
            <person name="Baker B.J."/>
            <person name="Banfield J.F."/>
        </authorList>
    </citation>
    <scope>NUCLEOTIDE SEQUENCE</scope>
    <source>
        <strain evidence="7">RIFCSPLOWO2_01_FULL_43_13</strain>
    </source>
</reference>
<feature type="transmembrane region" description="Helical" evidence="5">
    <location>
        <begin position="128"/>
        <end position="153"/>
    </location>
</feature>
<feature type="transmembrane region" description="Helical" evidence="5">
    <location>
        <begin position="219"/>
        <end position="237"/>
    </location>
</feature>
<name>A0A7J4JWG4_9ARCH</name>
<comment type="subcellular location">
    <subcellularLocation>
        <location evidence="1">Membrane</location>
        <topology evidence="1">Multi-pass membrane protein</topology>
    </subcellularLocation>
</comment>
<evidence type="ECO:0000313" key="6">
    <source>
        <dbReference type="EMBL" id="HIH22078.1"/>
    </source>
</evidence>
<evidence type="ECO:0000256" key="4">
    <source>
        <dbReference type="ARBA" id="ARBA00023136"/>
    </source>
</evidence>
<reference evidence="7" key="2">
    <citation type="submission" date="2021-03" db="EMBL/GenBank/DDBJ databases">
        <authorList>
            <person name="Jaffe A."/>
        </authorList>
    </citation>
    <scope>NUCLEOTIDE SEQUENCE</scope>
    <source>
        <strain evidence="7">RIFCSPLOWO2_01_FULL_43_13</strain>
    </source>
</reference>
<proteinExistence type="predicted"/>
<keyword evidence="4 5" id="KW-0472">Membrane</keyword>
<feature type="transmembrane region" description="Helical" evidence="5">
    <location>
        <begin position="160"/>
        <end position="180"/>
    </location>
</feature>
<dbReference type="InterPro" id="IPR003689">
    <property type="entry name" value="ZIP"/>
</dbReference>
<sequence>MLELAVSFLVLSIIATFAGGLAALRLKKRLKLLVAFSAGLLVGVAFFDLLPEAFGLSEARFVSISIALGFLLYLVLERFILMHACEGTECGSERHSHPSAIAAIFGLVFHRFLDGLVIMLSFKAGVEIGFLVALAIVVHSVPDGVNSITVLLLKKRQKFLQWFIALAIAVFAGAGLGFFLPLQENQLGFLIAFIAGWFLYLGASDLLPEVHREERSIPALAATILGFVLIAIATGLFSF</sequence>
<evidence type="ECO:0000256" key="1">
    <source>
        <dbReference type="ARBA" id="ARBA00004141"/>
    </source>
</evidence>
<accession>A0A7J4JWG4</accession>
<reference evidence="8" key="1">
    <citation type="journal article" date="2020" name="bioRxiv">
        <title>A rank-normalized archaeal taxonomy based on genome phylogeny resolves widespread incomplete and uneven classifications.</title>
        <authorList>
            <person name="Rinke C."/>
            <person name="Chuvochina M."/>
            <person name="Mussig A.J."/>
            <person name="Chaumeil P.-A."/>
            <person name="Waite D.W."/>
            <person name="Whitman W.B."/>
            <person name="Parks D.H."/>
            <person name="Hugenholtz P."/>
        </authorList>
    </citation>
    <scope>NUCLEOTIDE SEQUENCE [LARGE SCALE GENOMIC DNA]</scope>
</reference>
<dbReference type="Proteomes" id="UP000680185">
    <property type="component" value="Unassembled WGS sequence"/>
</dbReference>
<evidence type="ECO:0000313" key="7">
    <source>
        <dbReference type="EMBL" id="MBS3058331.1"/>
    </source>
</evidence>